<dbReference type="InterPro" id="IPR036388">
    <property type="entry name" value="WH-like_DNA-bd_sf"/>
</dbReference>
<dbReference type="Proteomes" id="UP000831782">
    <property type="component" value="Chromosome"/>
</dbReference>
<feature type="domain" description="HTH gntR-type" evidence="4">
    <location>
        <begin position="3"/>
        <end position="72"/>
    </location>
</feature>
<evidence type="ECO:0000256" key="1">
    <source>
        <dbReference type="ARBA" id="ARBA00023015"/>
    </source>
</evidence>
<dbReference type="Pfam" id="PF00392">
    <property type="entry name" value="GntR"/>
    <property type="match status" value="1"/>
</dbReference>
<dbReference type="SMART" id="SM00895">
    <property type="entry name" value="FCD"/>
    <property type="match status" value="1"/>
</dbReference>
<evidence type="ECO:0000256" key="3">
    <source>
        <dbReference type="ARBA" id="ARBA00023163"/>
    </source>
</evidence>
<protein>
    <submittedName>
        <fullName evidence="5">FadR family transcriptional regulator</fullName>
    </submittedName>
</protein>
<dbReference type="InterPro" id="IPR011711">
    <property type="entry name" value="GntR_C"/>
</dbReference>
<dbReference type="EMBL" id="CP095072">
    <property type="protein sequence ID" value="UOQ49352.1"/>
    <property type="molecule type" value="Genomic_DNA"/>
</dbReference>
<dbReference type="PRINTS" id="PR00035">
    <property type="entry name" value="HTHGNTR"/>
</dbReference>
<dbReference type="InterPro" id="IPR008920">
    <property type="entry name" value="TF_FadR/GntR_C"/>
</dbReference>
<evidence type="ECO:0000259" key="4">
    <source>
        <dbReference type="PROSITE" id="PS50949"/>
    </source>
</evidence>
<dbReference type="InterPro" id="IPR036390">
    <property type="entry name" value="WH_DNA-bd_sf"/>
</dbReference>
<organism evidence="5 6">
    <name type="scientific">Gracilibacillus caseinilyticus</name>
    <dbReference type="NCBI Taxonomy" id="2932256"/>
    <lineage>
        <taxon>Bacteria</taxon>
        <taxon>Bacillati</taxon>
        <taxon>Bacillota</taxon>
        <taxon>Bacilli</taxon>
        <taxon>Bacillales</taxon>
        <taxon>Bacillaceae</taxon>
        <taxon>Gracilibacillus</taxon>
    </lineage>
</organism>
<keyword evidence="1" id="KW-0805">Transcription regulation</keyword>
<reference evidence="5 6" key="1">
    <citation type="submission" date="2022-04" db="EMBL/GenBank/DDBJ databases">
        <title>Gracilibacillus sp. isolated from saltern.</title>
        <authorList>
            <person name="Won M."/>
            <person name="Lee C.-M."/>
            <person name="Woen H.-Y."/>
            <person name="Kwon S.-W."/>
        </authorList>
    </citation>
    <scope>NUCLEOTIDE SEQUENCE [LARGE SCALE GENOMIC DNA]</scope>
    <source>
        <strain evidence="5 6">SSWR10-1</strain>
    </source>
</reference>
<proteinExistence type="predicted"/>
<evidence type="ECO:0000313" key="5">
    <source>
        <dbReference type="EMBL" id="UOQ49352.1"/>
    </source>
</evidence>
<accession>A0ABY4EZS3</accession>
<dbReference type="PANTHER" id="PTHR43537">
    <property type="entry name" value="TRANSCRIPTIONAL REGULATOR, GNTR FAMILY"/>
    <property type="match status" value="1"/>
</dbReference>
<dbReference type="InterPro" id="IPR000524">
    <property type="entry name" value="Tscrpt_reg_HTH_GntR"/>
</dbReference>
<evidence type="ECO:0000313" key="6">
    <source>
        <dbReference type="Proteomes" id="UP000831782"/>
    </source>
</evidence>
<dbReference type="SMART" id="SM00345">
    <property type="entry name" value="HTH_GNTR"/>
    <property type="match status" value="1"/>
</dbReference>
<dbReference type="SUPFAM" id="SSF46785">
    <property type="entry name" value="Winged helix' DNA-binding domain"/>
    <property type="match status" value="1"/>
</dbReference>
<gene>
    <name evidence="5" type="ORF">MUN88_04325</name>
</gene>
<evidence type="ECO:0000256" key="2">
    <source>
        <dbReference type="ARBA" id="ARBA00023125"/>
    </source>
</evidence>
<dbReference type="PANTHER" id="PTHR43537:SF5">
    <property type="entry name" value="UXU OPERON TRANSCRIPTIONAL REGULATOR"/>
    <property type="match status" value="1"/>
</dbReference>
<dbReference type="Pfam" id="PF07729">
    <property type="entry name" value="FCD"/>
    <property type="match status" value="1"/>
</dbReference>
<keyword evidence="2" id="KW-0238">DNA-binding</keyword>
<dbReference type="Gene3D" id="1.10.10.10">
    <property type="entry name" value="Winged helix-like DNA-binding domain superfamily/Winged helix DNA-binding domain"/>
    <property type="match status" value="1"/>
</dbReference>
<dbReference type="CDD" id="cd07377">
    <property type="entry name" value="WHTH_GntR"/>
    <property type="match status" value="1"/>
</dbReference>
<dbReference type="PROSITE" id="PS50949">
    <property type="entry name" value="HTH_GNTR"/>
    <property type="match status" value="1"/>
</dbReference>
<dbReference type="SUPFAM" id="SSF48008">
    <property type="entry name" value="GntR ligand-binding domain-like"/>
    <property type="match status" value="1"/>
</dbReference>
<name>A0ABY4EZS3_9BACI</name>
<dbReference type="RefSeq" id="WP_244721288.1">
    <property type="nucleotide sequence ID" value="NZ_CP095072.1"/>
</dbReference>
<sequence length="223" mass="25828">MQKRLSDSVADDLMSMITIEKRFVPGDKLPNENELSEELNISRTTLREAIRILVTNGILEIRRGKGTYIIDDLDIKSLESLSFLADAKINAKDLYEMRLIFEPEAAYYATTRASEAELKRILEYGKQIEDRIKRNEDRTDVEQKFHKSIVKATHNEFMEKLMPVIYQAIDKGVILSKKKELAIKDTINDHNMIMEFMKSRNPEGARSAMRIHILHAMRELGIE</sequence>
<dbReference type="Gene3D" id="1.20.120.530">
    <property type="entry name" value="GntR ligand-binding domain-like"/>
    <property type="match status" value="1"/>
</dbReference>
<keyword evidence="3" id="KW-0804">Transcription</keyword>
<keyword evidence="6" id="KW-1185">Reference proteome</keyword>